<organism evidence="9 10">
    <name type="scientific">Penicillium salamii</name>
    <dbReference type="NCBI Taxonomy" id="1612424"/>
    <lineage>
        <taxon>Eukaryota</taxon>
        <taxon>Fungi</taxon>
        <taxon>Dikarya</taxon>
        <taxon>Ascomycota</taxon>
        <taxon>Pezizomycotina</taxon>
        <taxon>Eurotiomycetes</taxon>
        <taxon>Eurotiomycetidae</taxon>
        <taxon>Eurotiales</taxon>
        <taxon>Aspergillaceae</taxon>
        <taxon>Penicillium</taxon>
    </lineage>
</organism>
<feature type="repeat" description="ANK" evidence="3">
    <location>
        <begin position="973"/>
        <end position="1005"/>
    </location>
</feature>
<dbReference type="Pfam" id="PF01048">
    <property type="entry name" value="PNP_UDP_1"/>
    <property type="match status" value="1"/>
</dbReference>
<dbReference type="SMART" id="SM00248">
    <property type="entry name" value="ANK"/>
    <property type="match status" value="21"/>
</dbReference>
<dbReference type="Pfam" id="PF22939">
    <property type="entry name" value="WHD_GPIID"/>
    <property type="match status" value="1"/>
</dbReference>
<feature type="repeat" description="ANK" evidence="3">
    <location>
        <begin position="1230"/>
        <end position="1262"/>
    </location>
</feature>
<evidence type="ECO:0000259" key="6">
    <source>
        <dbReference type="Pfam" id="PF22939"/>
    </source>
</evidence>
<feature type="domain" description="Nucleoside phosphorylase" evidence="5">
    <location>
        <begin position="11"/>
        <end position="294"/>
    </location>
</feature>
<dbReference type="PANTHER" id="PTHR24198:SF165">
    <property type="entry name" value="ANKYRIN REPEAT-CONTAINING PROTEIN-RELATED"/>
    <property type="match status" value="1"/>
</dbReference>
<sequence length="1621" mass="181092">MACPPRDSFQIGWICALPIELAAAKEILDEKFGNLDVQDPADSNVYTLGRIGKHHVVIACLPQYGTTSATTVANHMTRTFSKSLRIGLMVGVGGAIPSASHDIRLGDIVISCPEGTSSGVLQYDMGKIGTGGEFHRTGSLNSPPRALLTAVNLMRAAELTDDPLYPGYIIQSTKRNTRTRKNFHRPGDGQDRLFKQEYDHLENANLENANECDSCLEAWEEMRTEREGSDPQLHYGIIASGNAVIKDAKTREQLRLRTGALCFEMEAAGLMMDFPCIVIRGICDYADTHKNKQWQGYAALAAAAYAKELLGYVPMGHVSQENLVINVCEGFKEELKSIRNRLDQVFDQEARHRDEQKATASIDQQHKCHQAFKTGSYTEQKDINPARAPGTCQWALQSSQYLRWKESNHNDLLWISADPGCGKSVLARSIIDSYLHAASPTVAVCYFFFKENEEQNNFTTALCSILHQLFSQQPHLLCYAIPSWEANGQNIQKEVDELWRIFIEATSSDGSVKTICILDALDECREVDQNHFIQSLKLFHQQMRQPKPDCQSPIDFQQTQDACVKFLVTSRPYHHIQNRFREITDFPHLHLKGEEENDQIHEEIDLVVKRQIKELAITASLPLDVQQQLEKQLLMMENRTYLWLHLAIDDFRSTLESSLWSAKEKIQMIPPSVEKAYENILSRVPSERRNTVTKIFRIIIAARRPLTTRELAMALRVSVYPEPRTTAEAGLDLLHLDEKIRSLCGLFVFVKNSKVHLIHQTAREYLIKEASETPFSMYSCSLQDAEDQMAFSCLRYLSMEGLKNENNDGNPNCADFLEYAAIHWSDHVREFSSAAETEATDLLNYVYNLTADQFPVWFPIFWKSIMGSEKPVPILNAVHLAALNGHKKVISRLLSEGILDPNVADTAGSYPLTYASYKGHHDVALLLISHGAHVNSRDESLGNALCAACWADRDQIAQMLLEHGADANAGDANGRKPLEVACFFAKKNIVETLLSHGANVNDHGAYGNALLPDQYERRTEIMQILLKYGAHTNAQSQERDLVLRMACAGRNVKFVQFLLKHGFSVSCNLLLLICLEGDVKTVQTLLECAAEINVSDGSPLTALEAVCYTGNIEILHILLEHNAVTNSPRRLDYALGLACEMGQTGALQMLLSHRASFDNEDQGEATLLRSACSNGHEGIVQVLLKNGVDVNAQDRDGWNGLLFACSNGHEEVVNILLTHGADVHVRDGSLGINALQLASLQGHEGIVRMLLNYGADINIRDKRGWTVLESACSYECDKIVHILLSHKATLHAENYQKALLAACRVGNSKILHMLLTCGTAFTSADYMKALVAACTKGNNKIVHKLLRSGTALTSEDHQQILWLACRTGYHKIVRTLLKHRATLDALNVVNHQLKDLELQSVCANGYNKILHIFLTHGPAFDEESCQKALRAACLTGSHKTVQILLTHGIDVNSEFCQVTLQFACSLEHDKIVQKLFKHGADFKAGGYQEALQFACFEGHDKILHLLLDHRADITTKDRQNALNTACVAGQEDIVQILLEHEAAINSQSGITGVSALSLARRRGHEKIIKMLLEHGAKDDRFIEFLDRQIVELPKFFLLIYCFLTFGGFCAFFCYDLTTRQS</sequence>
<evidence type="ECO:0000259" key="5">
    <source>
        <dbReference type="Pfam" id="PF01048"/>
    </source>
</evidence>
<evidence type="ECO:0000256" key="1">
    <source>
        <dbReference type="ARBA" id="ARBA00022737"/>
    </source>
</evidence>
<dbReference type="InterPro" id="IPR000845">
    <property type="entry name" value="Nucleoside_phosphorylase_d"/>
</dbReference>
<comment type="caution">
    <text evidence="9">The sequence shown here is derived from an EMBL/GenBank/DDBJ whole genome shotgun (WGS) entry which is preliminary data.</text>
</comment>
<feature type="repeat" description="ANK" evidence="3">
    <location>
        <begin position="1517"/>
        <end position="1549"/>
    </location>
</feature>
<protein>
    <recommendedName>
        <fullName evidence="11">Nucleoside phosphorylase domain-containing protein</fullName>
    </recommendedName>
</protein>
<evidence type="ECO:0000313" key="9">
    <source>
        <dbReference type="EMBL" id="CAG8391462.1"/>
    </source>
</evidence>
<evidence type="ECO:0000259" key="7">
    <source>
        <dbReference type="Pfam" id="PF23239"/>
    </source>
</evidence>
<dbReference type="Proteomes" id="UP001152646">
    <property type="component" value="Unassembled WGS sequence"/>
</dbReference>
<dbReference type="GO" id="GO:0009116">
    <property type="term" value="P:nucleoside metabolic process"/>
    <property type="evidence" value="ECO:0007669"/>
    <property type="project" value="InterPro"/>
</dbReference>
<dbReference type="OrthoDB" id="1577640at2759"/>
<keyword evidence="1" id="KW-0677">Repeat</keyword>
<name>A0A9W4NP41_9EURO</name>
<dbReference type="Pfam" id="PF24883">
    <property type="entry name" value="NPHP3_N"/>
    <property type="match status" value="1"/>
</dbReference>
<evidence type="ECO:0000256" key="3">
    <source>
        <dbReference type="PROSITE-ProRule" id="PRU00023"/>
    </source>
</evidence>
<feature type="domain" description="Nephrocystin 3-like N-terminal" evidence="8">
    <location>
        <begin position="390"/>
        <end position="543"/>
    </location>
</feature>
<feature type="repeat" description="ANK" evidence="3">
    <location>
        <begin position="1551"/>
        <end position="1576"/>
    </location>
</feature>
<feature type="domain" description="DUF7069" evidence="7">
    <location>
        <begin position="601"/>
        <end position="651"/>
    </location>
</feature>
<evidence type="ECO:0000256" key="2">
    <source>
        <dbReference type="ARBA" id="ARBA00023043"/>
    </source>
</evidence>
<dbReference type="Pfam" id="PF23239">
    <property type="entry name" value="DUF7069"/>
    <property type="match status" value="1"/>
</dbReference>
<dbReference type="Gene3D" id="3.40.50.1580">
    <property type="entry name" value="Nucleoside phosphorylase domain"/>
    <property type="match status" value="1"/>
</dbReference>
<feature type="repeat" description="ANK" evidence="3">
    <location>
        <begin position="907"/>
        <end position="939"/>
    </location>
</feature>
<dbReference type="SUPFAM" id="SSF53167">
    <property type="entry name" value="Purine and uridine phosphorylases"/>
    <property type="match status" value="1"/>
</dbReference>
<evidence type="ECO:0000259" key="8">
    <source>
        <dbReference type="Pfam" id="PF24883"/>
    </source>
</evidence>
<evidence type="ECO:0000313" key="10">
    <source>
        <dbReference type="Proteomes" id="UP001152646"/>
    </source>
</evidence>
<dbReference type="InterPro" id="IPR027417">
    <property type="entry name" value="P-loop_NTPase"/>
</dbReference>
<dbReference type="Gene3D" id="1.25.40.20">
    <property type="entry name" value="Ankyrin repeat-containing domain"/>
    <property type="match status" value="4"/>
</dbReference>
<keyword evidence="4" id="KW-0812">Transmembrane</keyword>
<dbReference type="InterPro" id="IPR036770">
    <property type="entry name" value="Ankyrin_rpt-contain_sf"/>
</dbReference>
<dbReference type="InterPro" id="IPR056884">
    <property type="entry name" value="NPHP3-like_N"/>
</dbReference>
<dbReference type="SUPFAM" id="SSF48403">
    <property type="entry name" value="Ankyrin repeat"/>
    <property type="match status" value="3"/>
</dbReference>
<dbReference type="InterPro" id="IPR054471">
    <property type="entry name" value="GPIID_WHD"/>
</dbReference>
<dbReference type="PANTHER" id="PTHR24198">
    <property type="entry name" value="ANKYRIN REPEAT AND PROTEIN KINASE DOMAIN-CONTAINING PROTEIN"/>
    <property type="match status" value="1"/>
</dbReference>
<dbReference type="Gene3D" id="3.40.50.300">
    <property type="entry name" value="P-loop containing nucleotide triphosphate hydrolases"/>
    <property type="match status" value="1"/>
</dbReference>
<keyword evidence="4" id="KW-1133">Transmembrane helix</keyword>
<keyword evidence="2 3" id="KW-0040">ANK repeat</keyword>
<feature type="repeat" description="ANK" evidence="3">
    <location>
        <begin position="1486"/>
        <end position="1518"/>
    </location>
</feature>
<evidence type="ECO:0008006" key="11">
    <source>
        <dbReference type="Google" id="ProtNLM"/>
    </source>
</evidence>
<dbReference type="PROSITE" id="PS50297">
    <property type="entry name" value="ANK_REP_REGION"/>
    <property type="match status" value="6"/>
</dbReference>
<feature type="repeat" description="ANK" evidence="3">
    <location>
        <begin position="1196"/>
        <end position="1228"/>
    </location>
</feature>
<accession>A0A9W4NP41</accession>
<keyword evidence="4" id="KW-0472">Membrane</keyword>
<dbReference type="InterPro" id="IPR002110">
    <property type="entry name" value="Ankyrin_rpt"/>
</dbReference>
<dbReference type="EMBL" id="CAJVPA010000195">
    <property type="protein sequence ID" value="CAG8391462.1"/>
    <property type="molecule type" value="Genomic_DNA"/>
</dbReference>
<dbReference type="Pfam" id="PF00023">
    <property type="entry name" value="Ank"/>
    <property type="match status" value="1"/>
</dbReference>
<gene>
    <name evidence="9" type="ORF">PSALAMII_LOCUS7108</name>
</gene>
<feature type="repeat" description="ANK" evidence="3">
    <location>
        <begin position="1163"/>
        <end position="1195"/>
    </location>
</feature>
<dbReference type="InterPro" id="IPR035994">
    <property type="entry name" value="Nucleoside_phosphorylase_sf"/>
</dbReference>
<dbReference type="GO" id="GO:0003824">
    <property type="term" value="F:catalytic activity"/>
    <property type="evidence" value="ECO:0007669"/>
    <property type="project" value="InterPro"/>
</dbReference>
<feature type="domain" description="GPI inositol-deacylase winged helix" evidence="6">
    <location>
        <begin position="689"/>
        <end position="776"/>
    </location>
</feature>
<evidence type="ECO:0000256" key="4">
    <source>
        <dbReference type="SAM" id="Phobius"/>
    </source>
</evidence>
<dbReference type="PROSITE" id="PS50088">
    <property type="entry name" value="ANK_REPEAT"/>
    <property type="match status" value="8"/>
</dbReference>
<dbReference type="SUPFAM" id="SSF52540">
    <property type="entry name" value="P-loop containing nucleoside triphosphate hydrolases"/>
    <property type="match status" value="1"/>
</dbReference>
<dbReference type="InterPro" id="IPR055497">
    <property type="entry name" value="DUF7069"/>
</dbReference>
<proteinExistence type="predicted"/>
<reference evidence="9" key="1">
    <citation type="submission" date="2021-07" db="EMBL/GenBank/DDBJ databases">
        <authorList>
            <person name="Branca A.L. A."/>
        </authorList>
    </citation>
    <scope>NUCLEOTIDE SEQUENCE</scope>
</reference>
<feature type="transmembrane region" description="Helical" evidence="4">
    <location>
        <begin position="1595"/>
        <end position="1614"/>
    </location>
</feature>
<dbReference type="Pfam" id="PF12796">
    <property type="entry name" value="Ank_2"/>
    <property type="match status" value="7"/>
</dbReference>